<organism evidence="1 2">
    <name type="scientific">Ectobacillus funiculus</name>
    <dbReference type="NCBI Taxonomy" id="137993"/>
    <lineage>
        <taxon>Bacteria</taxon>
        <taxon>Bacillati</taxon>
        <taxon>Bacillota</taxon>
        <taxon>Bacilli</taxon>
        <taxon>Bacillales</taxon>
        <taxon>Bacillaceae</taxon>
        <taxon>Ectobacillus</taxon>
    </lineage>
</organism>
<accession>A0ABV5WBC5</accession>
<gene>
    <name evidence="1" type="ORF">ACFFMS_02735</name>
</gene>
<dbReference type="EMBL" id="JBHMAF010000012">
    <property type="protein sequence ID" value="MFB9757461.1"/>
    <property type="molecule type" value="Genomic_DNA"/>
</dbReference>
<dbReference type="InterPro" id="IPR025855">
    <property type="entry name" value="Replic_Relax"/>
</dbReference>
<dbReference type="RefSeq" id="WP_379947769.1">
    <property type="nucleotide sequence ID" value="NZ_JBHMAF010000012.1"/>
</dbReference>
<sequence>MYNFRRLTERDKEILTWIARHGFVTAKQIETFFGISRQISYRILRKLKDYEYVKNELVMRTLGLFYATEEGIEAVEVDVKYIKVGNFNLNEIRHELMLIDLEITLMMQDKKEGIESKWMTLREIKHQKYKNAERIESKNVKKGTLVKGVKDMVPDSYWIRGGHTAAIELELTRKDKGRIEKKLKIYDAEIAAGRIAAVMYYTDKEMIKNLLESQRGVMEHSSRLIIRDFPKVGE</sequence>
<dbReference type="SUPFAM" id="SSF46785">
    <property type="entry name" value="Winged helix' DNA-binding domain"/>
    <property type="match status" value="1"/>
</dbReference>
<keyword evidence="2" id="KW-1185">Reference proteome</keyword>
<proteinExistence type="predicted"/>
<dbReference type="InterPro" id="IPR036390">
    <property type="entry name" value="WH_DNA-bd_sf"/>
</dbReference>
<evidence type="ECO:0000313" key="2">
    <source>
        <dbReference type="Proteomes" id="UP001589609"/>
    </source>
</evidence>
<protein>
    <submittedName>
        <fullName evidence="1">MarR family transcriptional regulator</fullName>
    </submittedName>
</protein>
<comment type="caution">
    <text evidence="1">The sequence shown here is derived from an EMBL/GenBank/DDBJ whole genome shotgun (WGS) entry which is preliminary data.</text>
</comment>
<dbReference type="Gene3D" id="1.10.10.10">
    <property type="entry name" value="Winged helix-like DNA-binding domain superfamily/Winged helix DNA-binding domain"/>
    <property type="match status" value="1"/>
</dbReference>
<evidence type="ECO:0000313" key="1">
    <source>
        <dbReference type="EMBL" id="MFB9757461.1"/>
    </source>
</evidence>
<dbReference type="Pfam" id="PF13814">
    <property type="entry name" value="Replic_Relax"/>
    <property type="match status" value="1"/>
</dbReference>
<name>A0ABV5WBC5_9BACI</name>
<dbReference type="InterPro" id="IPR036388">
    <property type="entry name" value="WH-like_DNA-bd_sf"/>
</dbReference>
<reference evidence="1 2" key="1">
    <citation type="submission" date="2024-09" db="EMBL/GenBank/DDBJ databases">
        <authorList>
            <person name="Sun Q."/>
            <person name="Mori K."/>
        </authorList>
    </citation>
    <scope>NUCLEOTIDE SEQUENCE [LARGE SCALE GENOMIC DNA]</scope>
    <source>
        <strain evidence="1 2">JCM 11201</strain>
    </source>
</reference>
<dbReference type="Proteomes" id="UP001589609">
    <property type="component" value="Unassembled WGS sequence"/>
</dbReference>